<dbReference type="SUPFAM" id="SSF50129">
    <property type="entry name" value="GroES-like"/>
    <property type="match status" value="1"/>
</dbReference>
<dbReference type="GO" id="GO:0016651">
    <property type="term" value="F:oxidoreductase activity, acting on NAD(P)H"/>
    <property type="evidence" value="ECO:0007669"/>
    <property type="project" value="InterPro"/>
</dbReference>
<gene>
    <name evidence="5" type="ORF">AC578_5988</name>
</gene>
<dbReference type="InterPro" id="IPR013154">
    <property type="entry name" value="ADH-like_N"/>
</dbReference>
<dbReference type="InterPro" id="IPR036291">
    <property type="entry name" value="NAD(P)-bd_dom_sf"/>
</dbReference>
<dbReference type="Pfam" id="PF08240">
    <property type="entry name" value="ADH_N"/>
    <property type="match status" value="1"/>
</dbReference>
<name>A0A139GYM3_9PEZI</name>
<dbReference type="Gene3D" id="3.90.180.10">
    <property type="entry name" value="Medium-chain alcohol dehydrogenases, catalytic domain"/>
    <property type="match status" value="1"/>
</dbReference>
<keyword evidence="3" id="KW-0560">Oxidoreductase</keyword>
<evidence type="ECO:0000256" key="2">
    <source>
        <dbReference type="ARBA" id="ARBA00011245"/>
    </source>
</evidence>
<keyword evidence="6" id="KW-1185">Reference proteome</keyword>
<evidence type="ECO:0000313" key="5">
    <source>
        <dbReference type="EMBL" id="KXS95294.1"/>
    </source>
</evidence>
<organism evidence="5 6">
    <name type="scientific">Pseudocercospora eumusae</name>
    <dbReference type="NCBI Taxonomy" id="321146"/>
    <lineage>
        <taxon>Eukaryota</taxon>
        <taxon>Fungi</taxon>
        <taxon>Dikarya</taxon>
        <taxon>Ascomycota</taxon>
        <taxon>Pezizomycotina</taxon>
        <taxon>Dothideomycetes</taxon>
        <taxon>Dothideomycetidae</taxon>
        <taxon>Mycosphaerellales</taxon>
        <taxon>Mycosphaerellaceae</taxon>
        <taxon>Pseudocercospora</taxon>
    </lineage>
</organism>
<comment type="caution">
    <text evidence="5">The sequence shown here is derived from an EMBL/GenBank/DDBJ whole genome shotgun (WGS) entry which is preliminary data.</text>
</comment>
<evidence type="ECO:0000256" key="3">
    <source>
        <dbReference type="ARBA" id="ARBA00023002"/>
    </source>
</evidence>
<protein>
    <recommendedName>
        <fullName evidence="4">Enoyl reductase (ER) domain-containing protein</fullName>
    </recommendedName>
</protein>
<evidence type="ECO:0000259" key="4">
    <source>
        <dbReference type="SMART" id="SM00829"/>
    </source>
</evidence>
<dbReference type="InterPro" id="IPR011032">
    <property type="entry name" value="GroES-like_sf"/>
</dbReference>
<dbReference type="PANTHER" id="PTHR45348:SF2">
    <property type="entry name" value="ZINC-TYPE ALCOHOL DEHYDROGENASE-LIKE PROTEIN C2E1P3.01"/>
    <property type="match status" value="1"/>
</dbReference>
<dbReference type="InterPro" id="IPR020843">
    <property type="entry name" value="ER"/>
</dbReference>
<dbReference type="InterPro" id="IPR047122">
    <property type="entry name" value="Trans-enoyl_RdTase-like"/>
</dbReference>
<comment type="subunit">
    <text evidence="2">Monomer.</text>
</comment>
<dbReference type="Gene3D" id="3.40.50.720">
    <property type="entry name" value="NAD(P)-binding Rossmann-like Domain"/>
    <property type="match status" value="1"/>
</dbReference>
<dbReference type="PANTHER" id="PTHR45348">
    <property type="entry name" value="HYPOTHETICAL OXIDOREDUCTASE (EUROFUNG)"/>
    <property type="match status" value="1"/>
</dbReference>
<comment type="similarity">
    <text evidence="1">Belongs to the zinc-containing alcohol dehydrogenase family.</text>
</comment>
<dbReference type="OrthoDB" id="48317at2759"/>
<feature type="domain" description="Enoyl reductase (ER)" evidence="4">
    <location>
        <begin position="1"/>
        <end position="202"/>
    </location>
</feature>
<dbReference type="AlphaFoldDB" id="A0A139GYM3"/>
<sequence length="208" mass="21830">MSKVTESLNPYEILIRTHAVAIDPCDSIIQSAGIIQETFPGIIGCDLAGQVISVGSDIKAFKAGDRVIAAEKGVVLPACLGTAATALFHPREMGLEYPSLEAGKKNGKVVLVWGGASVVGSCAIQMLKAVGFEVAATASEHNHKYLKERVGVDGGAFDYKKHDVVEDIVDGLKKSGKEFAGVFCAIIDAPTLTKCAKIADVLGKDEKS</sequence>
<dbReference type="STRING" id="321146.A0A139GYM3"/>
<accession>A0A139GYM3</accession>
<evidence type="ECO:0000313" key="6">
    <source>
        <dbReference type="Proteomes" id="UP000070133"/>
    </source>
</evidence>
<proteinExistence type="inferred from homology"/>
<reference evidence="5 6" key="1">
    <citation type="submission" date="2015-07" db="EMBL/GenBank/DDBJ databases">
        <title>Comparative genomics of the Sigatoka disease complex on banana suggests a link between parallel evolutionary changes in Pseudocercospora fijiensis and Pseudocercospora eumusae and increased virulence on the banana host.</title>
        <authorList>
            <person name="Chang T.-C."/>
            <person name="Salvucci A."/>
            <person name="Crous P.W."/>
            <person name="Stergiopoulos I."/>
        </authorList>
    </citation>
    <scope>NUCLEOTIDE SEQUENCE [LARGE SCALE GENOMIC DNA]</scope>
    <source>
        <strain evidence="5 6">CBS 114824</strain>
    </source>
</reference>
<dbReference type="SMART" id="SM00829">
    <property type="entry name" value="PKS_ER"/>
    <property type="match status" value="1"/>
</dbReference>
<evidence type="ECO:0000256" key="1">
    <source>
        <dbReference type="ARBA" id="ARBA00008072"/>
    </source>
</evidence>
<dbReference type="EMBL" id="LFZN01000224">
    <property type="protein sequence ID" value="KXS95294.1"/>
    <property type="molecule type" value="Genomic_DNA"/>
</dbReference>
<dbReference type="Proteomes" id="UP000070133">
    <property type="component" value="Unassembled WGS sequence"/>
</dbReference>
<dbReference type="SUPFAM" id="SSF51735">
    <property type="entry name" value="NAD(P)-binding Rossmann-fold domains"/>
    <property type="match status" value="1"/>
</dbReference>